<protein>
    <submittedName>
        <fullName evidence="4">Uncharacterized protein LOC111288977</fullName>
    </submittedName>
</protein>
<dbReference type="GeneID" id="111288977"/>
<dbReference type="InterPro" id="IPR052929">
    <property type="entry name" value="RNase_H-like_EbsB-rel"/>
</dbReference>
<dbReference type="Gene3D" id="3.30.420.10">
    <property type="entry name" value="Ribonuclease H-like superfamily/Ribonuclease H"/>
    <property type="match status" value="1"/>
</dbReference>
<dbReference type="RefSeq" id="XP_022735618.1">
    <property type="nucleotide sequence ID" value="XM_022879883.1"/>
</dbReference>
<evidence type="ECO:0000313" key="4">
    <source>
        <dbReference type="RefSeq" id="XP_022735618.1"/>
    </source>
</evidence>
<evidence type="ECO:0000259" key="1">
    <source>
        <dbReference type="Pfam" id="PF13456"/>
    </source>
</evidence>
<dbReference type="GO" id="GO:0004523">
    <property type="term" value="F:RNA-DNA hybrid ribonuclease activity"/>
    <property type="evidence" value="ECO:0007669"/>
    <property type="project" value="InterPro"/>
</dbReference>
<evidence type="ECO:0000313" key="3">
    <source>
        <dbReference type="Proteomes" id="UP000515121"/>
    </source>
</evidence>
<dbReference type="Pfam" id="PF13966">
    <property type="entry name" value="zf-RVT"/>
    <property type="match status" value="1"/>
</dbReference>
<name>A0A6P5Y5A8_DURZI</name>
<dbReference type="OrthoDB" id="1412470at2759"/>
<evidence type="ECO:0000259" key="2">
    <source>
        <dbReference type="Pfam" id="PF13966"/>
    </source>
</evidence>
<feature type="domain" description="Reverse transcriptase zinc-binding" evidence="2">
    <location>
        <begin position="126"/>
        <end position="183"/>
    </location>
</feature>
<sequence length="405" mass="47001">MKELFGIQVTQSPEKYLGLPMLAGKGKEIAFREIVDKRRKRVQNWSQRWILMGERRYLSKQNYNLERDTLAGLKEAVQKQGQEMDCFNRASLAKQGWRYRLLVASWPHVQVEHTTCGERERVWRMGMWKKLWQAKLPNKLRIFAWRICHKILPVYATLQKRKILEIGTCPRCGQSDEIVLHAIVVEYKRVDGNNCITSDNRQVGKNNDYGLAIWNNRNAAVINNSLRTYQQIVSYTLNFLEEFRQAQDKHMARVDRNQCLRCTTANQRTRSDCQKWFRGRNGAVSKPIIGCKDATMVKSWAAAAAVNLAAEVGFHNIELEGDAFNVITQVMQREKNLAPIGIIIDEIQLRLSSFTSWACQYFNRDANKVSHELARMALDHVEDHYWVEETPLNVCVLVESDKLQV</sequence>
<gene>
    <name evidence="4" type="primary">LOC111288977</name>
</gene>
<reference evidence="4" key="1">
    <citation type="submission" date="2025-08" db="UniProtKB">
        <authorList>
            <consortium name="RefSeq"/>
        </authorList>
    </citation>
    <scope>IDENTIFICATION</scope>
    <source>
        <tissue evidence="4">Fruit stalk</tissue>
    </source>
</reference>
<accession>A0A6P5Y5A8</accession>
<dbReference type="KEGG" id="dzi:111288977"/>
<dbReference type="PANTHER" id="PTHR47074:SF48">
    <property type="entry name" value="POLYNUCLEOTIDYL TRANSFERASE, RIBONUCLEASE H-LIKE SUPERFAMILY PROTEIN"/>
    <property type="match status" value="1"/>
</dbReference>
<dbReference type="PANTHER" id="PTHR47074">
    <property type="entry name" value="BNAC02G40300D PROTEIN"/>
    <property type="match status" value="1"/>
</dbReference>
<organism evidence="3 4">
    <name type="scientific">Durio zibethinus</name>
    <name type="common">Durian</name>
    <dbReference type="NCBI Taxonomy" id="66656"/>
    <lineage>
        <taxon>Eukaryota</taxon>
        <taxon>Viridiplantae</taxon>
        <taxon>Streptophyta</taxon>
        <taxon>Embryophyta</taxon>
        <taxon>Tracheophyta</taxon>
        <taxon>Spermatophyta</taxon>
        <taxon>Magnoliopsida</taxon>
        <taxon>eudicotyledons</taxon>
        <taxon>Gunneridae</taxon>
        <taxon>Pentapetalae</taxon>
        <taxon>rosids</taxon>
        <taxon>malvids</taxon>
        <taxon>Malvales</taxon>
        <taxon>Malvaceae</taxon>
        <taxon>Helicteroideae</taxon>
        <taxon>Durio</taxon>
    </lineage>
</organism>
<feature type="domain" description="RNase H type-1" evidence="1">
    <location>
        <begin position="282"/>
        <end position="377"/>
    </location>
</feature>
<dbReference type="InterPro" id="IPR002156">
    <property type="entry name" value="RNaseH_domain"/>
</dbReference>
<dbReference type="Proteomes" id="UP000515121">
    <property type="component" value="Unplaced"/>
</dbReference>
<dbReference type="GO" id="GO:0003676">
    <property type="term" value="F:nucleic acid binding"/>
    <property type="evidence" value="ECO:0007669"/>
    <property type="project" value="InterPro"/>
</dbReference>
<dbReference type="Pfam" id="PF13456">
    <property type="entry name" value="RVT_3"/>
    <property type="match status" value="1"/>
</dbReference>
<keyword evidence="3" id="KW-1185">Reference proteome</keyword>
<proteinExistence type="predicted"/>
<dbReference type="InterPro" id="IPR036397">
    <property type="entry name" value="RNaseH_sf"/>
</dbReference>
<dbReference type="InterPro" id="IPR026960">
    <property type="entry name" value="RVT-Znf"/>
</dbReference>
<dbReference type="AlphaFoldDB" id="A0A6P5Y5A8"/>